<comment type="caution">
    <text evidence="2">The sequence shown here is derived from an EMBL/GenBank/DDBJ whole genome shotgun (WGS) entry which is preliminary data.</text>
</comment>
<dbReference type="KEGG" id="cck:Ccar_16255"/>
<dbReference type="EMBL" id="ACVI01000026">
    <property type="protein sequence ID" value="EET87650.1"/>
    <property type="molecule type" value="Genomic_DNA"/>
</dbReference>
<organism evidence="2 3">
    <name type="scientific">Clostridium carboxidivorans P7</name>
    <dbReference type="NCBI Taxonomy" id="536227"/>
    <lineage>
        <taxon>Bacteria</taxon>
        <taxon>Bacillati</taxon>
        <taxon>Bacillota</taxon>
        <taxon>Clostridia</taxon>
        <taxon>Eubacteriales</taxon>
        <taxon>Clostridiaceae</taxon>
        <taxon>Clostridium</taxon>
    </lineage>
</organism>
<dbReference type="Proteomes" id="UP000004198">
    <property type="component" value="Unassembled WGS sequence"/>
</dbReference>
<evidence type="ECO:0000259" key="1">
    <source>
        <dbReference type="Pfam" id="PF13443"/>
    </source>
</evidence>
<keyword evidence="3" id="KW-1185">Reference proteome</keyword>
<name>C6PT15_9CLOT</name>
<evidence type="ECO:0000313" key="3">
    <source>
        <dbReference type="Proteomes" id="UP000004198"/>
    </source>
</evidence>
<gene>
    <name evidence="2" type="ORF">CcarbDRAFT_1932</name>
</gene>
<dbReference type="InterPro" id="IPR001387">
    <property type="entry name" value="Cro/C1-type_HTH"/>
</dbReference>
<dbReference type="Pfam" id="PF13443">
    <property type="entry name" value="HTH_26"/>
    <property type="match status" value="1"/>
</dbReference>
<proteinExistence type="predicted"/>
<accession>C6PT15</accession>
<evidence type="ECO:0000313" key="2">
    <source>
        <dbReference type="EMBL" id="EET87650.1"/>
    </source>
</evidence>
<dbReference type="GO" id="GO:0003677">
    <property type="term" value="F:DNA binding"/>
    <property type="evidence" value="ECO:0007669"/>
    <property type="project" value="InterPro"/>
</dbReference>
<feature type="domain" description="HTH cro/C1-type" evidence="1">
    <location>
        <begin position="5"/>
        <end position="71"/>
    </location>
</feature>
<dbReference type="Gene3D" id="1.10.260.40">
    <property type="entry name" value="lambda repressor-like DNA-binding domains"/>
    <property type="match status" value="1"/>
</dbReference>
<dbReference type="OrthoDB" id="9804186at2"/>
<dbReference type="RefSeq" id="WP_007060817.1">
    <property type="nucleotide sequence ID" value="NZ_ACVI01000026.1"/>
</dbReference>
<dbReference type="SUPFAM" id="SSF47413">
    <property type="entry name" value="lambda repressor-like DNA-binding domains"/>
    <property type="match status" value="1"/>
</dbReference>
<dbReference type="InterPro" id="IPR010982">
    <property type="entry name" value="Lambda_DNA-bd_dom_sf"/>
</dbReference>
<dbReference type="PATRIC" id="fig|536227.13.peg.3410"/>
<sequence length="83" mass="9581">MIICKLEEYLDKVKKTKYWLSKNTGISQNSIGKLVANKTTSINFDVLSKIIETCEKVDPNVKITDIIDYIEDENINKNEKVEE</sequence>
<reference evidence="2 3" key="1">
    <citation type="submission" date="2009-06" db="EMBL/GenBank/DDBJ databases">
        <title>The draft genome of Clostridium carboxidivorans P7.</title>
        <authorList>
            <consortium name="US DOE Joint Genome Institute (JGI-PGF)"/>
            <person name="Lucas S."/>
            <person name="Copeland A."/>
            <person name="Lapidus A."/>
            <person name="Glavina del Rio T."/>
            <person name="Tice H."/>
            <person name="Bruce D."/>
            <person name="Goodwin L."/>
            <person name="Pitluck S."/>
            <person name="Larimer F."/>
            <person name="Land M.L."/>
            <person name="Hauser L."/>
            <person name="Hemme C.L."/>
        </authorList>
    </citation>
    <scope>NUCLEOTIDE SEQUENCE [LARGE SCALE GENOMIC DNA]</scope>
    <source>
        <strain evidence="2 3">P7</strain>
    </source>
</reference>
<protein>
    <recommendedName>
        <fullName evidence="1">HTH cro/C1-type domain-containing protein</fullName>
    </recommendedName>
</protein>
<dbReference type="AlphaFoldDB" id="C6PT15"/>